<feature type="transmembrane region" description="Helical" evidence="1">
    <location>
        <begin position="178"/>
        <end position="201"/>
    </location>
</feature>
<feature type="transmembrane region" description="Helical" evidence="1">
    <location>
        <begin position="7"/>
        <end position="25"/>
    </location>
</feature>
<evidence type="ECO:0000313" key="3">
    <source>
        <dbReference type="EMBL" id="ANZ46568.1"/>
    </source>
</evidence>
<feature type="transmembrane region" description="Helical" evidence="1">
    <location>
        <begin position="207"/>
        <end position="225"/>
    </location>
</feature>
<keyword evidence="1" id="KW-1133">Transmembrane helix</keyword>
<feature type="domain" description="EamA" evidence="2">
    <location>
        <begin position="148"/>
        <end position="276"/>
    </location>
</feature>
<protein>
    <submittedName>
        <fullName evidence="3">Permease</fullName>
    </submittedName>
</protein>
<sequence>MDHRGRSLLEIHIAVLLFGLTGLFGKSVDIPARYIVLGRVFFASLSMGIYFLIKRKDIRLTCGADYTAISLLGALLAFHWTAFYTSVQVSAVAIALLTFSAYPIFVTFLEPLMFRERLKKIDVLFAFVMFMGVLLIVPEFNIKNNLTIGLLWGMAGSVSFAVMSLLNRRFASSYEGSVIAFYEQGIAALVLLPMLLFYRPAVSAKDWGLLILLGVLFTGVAHSLFIGGMKHVRAQTAGIIASLESVYGIISAALILGEIPSLRELVGGAVILGTAAYSTLKSSKEG</sequence>
<name>A0A1B2I9A8_9BACT</name>
<gene>
    <name evidence="3" type="ORF">BED41_04435</name>
</gene>
<organism evidence="3 4">
    <name type="scientific">Cloacibacillus porcorum</name>
    <dbReference type="NCBI Taxonomy" id="1197717"/>
    <lineage>
        <taxon>Bacteria</taxon>
        <taxon>Thermotogati</taxon>
        <taxon>Synergistota</taxon>
        <taxon>Synergistia</taxon>
        <taxon>Synergistales</taxon>
        <taxon>Synergistaceae</taxon>
        <taxon>Cloacibacillus</taxon>
    </lineage>
</organism>
<keyword evidence="4" id="KW-1185">Reference proteome</keyword>
<dbReference type="EMBL" id="CP016757">
    <property type="protein sequence ID" value="ANZ46568.1"/>
    <property type="molecule type" value="Genomic_DNA"/>
</dbReference>
<evidence type="ECO:0000313" key="4">
    <source>
        <dbReference type="Proteomes" id="UP000093044"/>
    </source>
</evidence>
<dbReference type="STRING" id="1197717.BED41_04435"/>
<dbReference type="Proteomes" id="UP000093044">
    <property type="component" value="Chromosome"/>
</dbReference>
<feature type="transmembrane region" description="Helical" evidence="1">
    <location>
        <begin position="146"/>
        <end position="166"/>
    </location>
</feature>
<keyword evidence="1" id="KW-0472">Membrane</keyword>
<feature type="transmembrane region" description="Helical" evidence="1">
    <location>
        <begin position="31"/>
        <end position="53"/>
    </location>
</feature>
<dbReference type="SUPFAM" id="SSF103481">
    <property type="entry name" value="Multidrug resistance efflux transporter EmrE"/>
    <property type="match status" value="2"/>
</dbReference>
<feature type="transmembrane region" description="Helical" evidence="1">
    <location>
        <begin position="89"/>
        <end position="109"/>
    </location>
</feature>
<evidence type="ECO:0000256" key="1">
    <source>
        <dbReference type="SAM" id="Phobius"/>
    </source>
</evidence>
<dbReference type="KEGG" id="cpor:BED41_04435"/>
<keyword evidence="1" id="KW-0812">Transmembrane</keyword>
<dbReference type="AlphaFoldDB" id="A0A1B2I9A8"/>
<dbReference type="InterPro" id="IPR000620">
    <property type="entry name" value="EamA_dom"/>
</dbReference>
<reference evidence="3" key="1">
    <citation type="submission" date="2016-08" db="EMBL/GenBank/DDBJ databases">
        <title>Complete genome of Cloacibacillus porcorum.</title>
        <authorList>
            <person name="Looft T."/>
            <person name="Bayles D.O."/>
            <person name="Alt D.P."/>
        </authorList>
    </citation>
    <scope>NUCLEOTIDE SEQUENCE [LARGE SCALE GENOMIC DNA]</scope>
    <source>
        <strain evidence="3">CL-84</strain>
    </source>
</reference>
<dbReference type="Pfam" id="PF00892">
    <property type="entry name" value="EamA"/>
    <property type="match status" value="2"/>
</dbReference>
<dbReference type="InterPro" id="IPR037185">
    <property type="entry name" value="EmrE-like"/>
</dbReference>
<dbReference type="GO" id="GO:0016020">
    <property type="term" value="C:membrane"/>
    <property type="evidence" value="ECO:0007669"/>
    <property type="project" value="InterPro"/>
</dbReference>
<dbReference type="PANTHER" id="PTHR22911:SF79">
    <property type="entry name" value="MOBA-LIKE NTP TRANSFERASE DOMAIN-CONTAINING PROTEIN"/>
    <property type="match status" value="1"/>
</dbReference>
<evidence type="ECO:0000259" key="2">
    <source>
        <dbReference type="Pfam" id="PF00892"/>
    </source>
</evidence>
<dbReference type="OrthoDB" id="6707571at2"/>
<dbReference type="PANTHER" id="PTHR22911">
    <property type="entry name" value="ACYL-MALONYL CONDENSING ENZYME-RELATED"/>
    <property type="match status" value="1"/>
</dbReference>
<feature type="transmembrane region" description="Helical" evidence="1">
    <location>
        <begin position="65"/>
        <end position="83"/>
    </location>
</feature>
<feature type="domain" description="EamA" evidence="2">
    <location>
        <begin position="12"/>
        <end position="137"/>
    </location>
</feature>
<proteinExistence type="predicted"/>
<accession>A0A1B2I9A8</accession>
<feature type="transmembrane region" description="Helical" evidence="1">
    <location>
        <begin position="121"/>
        <end position="140"/>
    </location>
</feature>